<dbReference type="EMBL" id="JAPNKE010000002">
    <property type="protein sequence ID" value="MCY1013691.1"/>
    <property type="molecule type" value="Genomic_DNA"/>
</dbReference>
<feature type="domain" description="Mce/MlaD" evidence="2">
    <location>
        <begin position="49"/>
        <end position="117"/>
    </location>
</feature>
<keyword evidence="1" id="KW-1133">Transmembrane helix</keyword>
<keyword evidence="4" id="KW-1185">Reference proteome</keyword>
<evidence type="ECO:0000256" key="1">
    <source>
        <dbReference type="SAM" id="Phobius"/>
    </source>
</evidence>
<proteinExistence type="predicted"/>
<dbReference type="PANTHER" id="PTHR33371:SF4">
    <property type="entry name" value="INTERMEMBRANE PHOSPHOLIPID TRANSPORT SYSTEM BINDING PROTEIN MLAD"/>
    <property type="match status" value="1"/>
</dbReference>
<dbReference type="InterPro" id="IPR003399">
    <property type="entry name" value="Mce/MlaD"/>
</dbReference>
<organism evidence="3 4">
    <name type="scientific">Nannocystis pusilla</name>
    <dbReference type="NCBI Taxonomy" id="889268"/>
    <lineage>
        <taxon>Bacteria</taxon>
        <taxon>Pseudomonadati</taxon>
        <taxon>Myxococcota</taxon>
        <taxon>Polyangia</taxon>
        <taxon>Nannocystales</taxon>
        <taxon>Nannocystaceae</taxon>
        <taxon>Nannocystis</taxon>
    </lineage>
</organism>
<feature type="transmembrane region" description="Helical" evidence="1">
    <location>
        <begin position="12"/>
        <end position="32"/>
    </location>
</feature>
<accession>A0A9X3J3E7</accession>
<keyword evidence="1" id="KW-0472">Membrane</keyword>
<comment type="caution">
    <text evidence="3">The sequence shown here is derived from an EMBL/GenBank/DDBJ whole genome shotgun (WGS) entry which is preliminary data.</text>
</comment>
<evidence type="ECO:0000259" key="2">
    <source>
        <dbReference type="Pfam" id="PF02470"/>
    </source>
</evidence>
<reference evidence="3" key="1">
    <citation type="submission" date="2022-11" db="EMBL/GenBank/DDBJ databases">
        <title>Minimal conservation of predation-associated metabolite biosynthetic gene clusters underscores biosynthetic potential of Myxococcota including descriptions for ten novel species: Archangium lansinium sp. nov., Myxococcus landrumus sp. nov., Nannocystis bai.</title>
        <authorList>
            <person name="Ahearne A."/>
            <person name="Stevens C."/>
            <person name="Phillips K."/>
        </authorList>
    </citation>
    <scope>NUCLEOTIDE SEQUENCE</scope>
    <source>
        <strain evidence="3">Na p29</strain>
    </source>
</reference>
<sequence>MAKIRTQVVKLGLFVVSVVTVLVMALVLVGGLRLGRRADAYHIITSEGVLGIDLESTVTMRGVDIGRVAAIELDRSDFGRVRIDLKIDPAVAIPASSKAFFQRVGVTGQRGIDITGGTLADGRLAPGSAIPRGETPLEVLESRASGLGEELTTLVTDATQVVRSAKEVIAAVDPARVAAIVEAVEPRRVAALLVHGERTAKRLESVGEQLQRALHEGRAHLGDLAHGVDALGVRASTVLEHVDGASLELSRLLVGATTVLSANEDDLRVALANIRRMSQDARALIQALRTRPSLLLRSAPPKDRKLP</sequence>
<dbReference type="InterPro" id="IPR052336">
    <property type="entry name" value="MlaD_Phospholipid_Transporter"/>
</dbReference>
<keyword evidence="1" id="KW-0812">Transmembrane</keyword>
<gene>
    <name evidence="3" type="ORF">OV079_50825</name>
</gene>
<dbReference type="Pfam" id="PF02470">
    <property type="entry name" value="MlaD"/>
    <property type="match status" value="1"/>
</dbReference>
<dbReference type="RefSeq" id="WP_267777785.1">
    <property type="nucleotide sequence ID" value="NZ_JAPNKE010000002.1"/>
</dbReference>
<dbReference type="PANTHER" id="PTHR33371">
    <property type="entry name" value="INTERMEMBRANE PHOSPHOLIPID TRANSPORT SYSTEM BINDING PROTEIN MLAD-RELATED"/>
    <property type="match status" value="1"/>
</dbReference>
<dbReference type="Proteomes" id="UP001150924">
    <property type="component" value="Unassembled WGS sequence"/>
</dbReference>
<name>A0A9X3J3E7_9BACT</name>
<dbReference type="AlphaFoldDB" id="A0A9X3J3E7"/>
<evidence type="ECO:0000313" key="4">
    <source>
        <dbReference type="Proteomes" id="UP001150924"/>
    </source>
</evidence>
<protein>
    <submittedName>
        <fullName evidence="3">MlaD family protein</fullName>
    </submittedName>
</protein>
<evidence type="ECO:0000313" key="3">
    <source>
        <dbReference type="EMBL" id="MCY1013691.1"/>
    </source>
</evidence>